<dbReference type="GO" id="GO:0032587">
    <property type="term" value="C:ruffle membrane"/>
    <property type="evidence" value="ECO:0007669"/>
    <property type="project" value="TreeGrafter"/>
</dbReference>
<reference evidence="13 14" key="1">
    <citation type="submission" date="2019-06" db="EMBL/GenBank/DDBJ databases">
        <title>A chromosome-scale genome assembly of the striped catfish, Pangasianodon hypophthalmus.</title>
        <authorList>
            <person name="Wen M."/>
            <person name="Zahm M."/>
            <person name="Roques C."/>
            <person name="Cabau C."/>
            <person name="Klopp C."/>
            <person name="Donnadieu C."/>
            <person name="Jouanno E."/>
            <person name="Avarre J.-C."/>
            <person name="Campet M."/>
            <person name="Ha T.T.T."/>
            <person name="Dugue R."/>
            <person name="Lampietro C."/>
            <person name="Louis A."/>
            <person name="Herpin A."/>
            <person name="Echchiki A."/>
            <person name="Berthelot C."/>
            <person name="Parey E."/>
            <person name="Roest-Crollius H."/>
            <person name="Braasch I."/>
            <person name="Postlethwait J."/>
            <person name="Bobe J."/>
            <person name="Montfort J."/>
            <person name="Bouchez O."/>
            <person name="Begum T."/>
            <person name="Schartl M."/>
            <person name="Guiguen Y."/>
        </authorList>
    </citation>
    <scope>NUCLEOTIDE SEQUENCE [LARGE SCALE GENOMIC DNA]</scope>
    <source>
        <strain evidence="13 14">Indonesia</strain>
        <tissue evidence="13">Blood</tissue>
    </source>
</reference>
<dbReference type="SUPFAM" id="SSF48065">
    <property type="entry name" value="DBL homology domain (DH-domain)"/>
    <property type="match status" value="1"/>
</dbReference>
<evidence type="ECO:0000313" key="14">
    <source>
        <dbReference type="Proteomes" id="UP000327468"/>
    </source>
</evidence>
<dbReference type="SMART" id="SM00233">
    <property type="entry name" value="PH"/>
    <property type="match status" value="1"/>
</dbReference>
<dbReference type="PANTHER" id="PTHR13944:SF20">
    <property type="entry name" value="RHO GUANINE NUCLEOTIDE EXCHANGE FACTOR 2"/>
    <property type="match status" value="1"/>
</dbReference>
<dbReference type="GO" id="GO:0008270">
    <property type="term" value="F:zinc ion binding"/>
    <property type="evidence" value="ECO:0007669"/>
    <property type="project" value="UniProtKB-KW"/>
</dbReference>
<evidence type="ECO:0000256" key="3">
    <source>
        <dbReference type="ARBA" id="ARBA00022553"/>
    </source>
</evidence>
<feature type="compositionally biased region" description="Acidic residues" evidence="9">
    <location>
        <begin position="899"/>
        <end position="910"/>
    </location>
</feature>
<comment type="caution">
    <text evidence="13">The sequence shown here is derived from an EMBL/GenBank/DDBJ whole genome shotgun (WGS) entry which is preliminary data.</text>
</comment>
<feature type="region of interest" description="Disordered" evidence="9">
    <location>
        <begin position="769"/>
        <end position="792"/>
    </location>
</feature>
<keyword evidence="2" id="KW-0963">Cytoplasm</keyword>
<dbReference type="InterPro" id="IPR002219">
    <property type="entry name" value="PKC_DAG/PE"/>
</dbReference>
<keyword evidence="4" id="KW-0344">Guanine-nucleotide releasing factor</keyword>
<dbReference type="Gene3D" id="1.20.900.10">
    <property type="entry name" value="Dbl homology (DH) domain"/>
    <property type="match status" value="1"/>
</dbReference>
<protein>
    <recommendedName>
        <fullName evidence="15">Rho guanine nucleotide exchange factor 2</fullName>
    </recommendedName>
</protein>
<dbReference type="Pfam" id="PF00130">
    <property type="entry name" value="C1_1"/>
    <property type="match status" value="1"/>
</dbReference>
<dbReference type="InterPro" id="IPR051632">
    <property type="entry name" value="Rho_GEF"/>
</dbReference>
<organism evidence="13 14">
    <name type="scientific">Pangasianodon hypophthalmus</name>
    <name type="common">Striped catfish</name>
    <name type="synonym">Helicophagus hypophthalmus</name>
    <dbReference type="NCBI Taxonomy" id="310915"/>
    <lineage>
        <taxon>Eukaryota</taxon>
        <taxon>Metazoa</taxon>
        <taxon>Chordata</taxon>
        <taxon>Craniata</taxon>
        <taxon>Vertebrata</taxon>
        <taxon>Euteleostomi</taxon>
        <taxon>Actinopterygii</taxon>
        <taxon>Neopterygii</taxon>
        <taxon>Teleostei</taxon>
        <taxon>Ostariophysi</taxon>
        <taxon>Siluriformes</taxon>
        <taxon>Pangasiidae</taxon>
        <taxon>Pangasianodon</taxon>
    </lineage>
</organism>
<gene>
    <name evidence="13" type="ORF">PHYPO_G00118290</name>
</gene>
<keyword evidence="6" id="KW-0863">Zinc-finger</keyword>
<dbReference type="InterPro" id="IPR046349">
    <property type="entry name" value="C1-like_sf"/>
</dbReference>
<dbReference type="InterPro" id="IPR041020">
    <property type="entry name" value="PH_16"/>
</dbReference>
<dbReference type="AlphaFoldDB" id="A0A5N5KYZ1"/>
<evidence type="ECO:0000256" key="1">
    <source>
        <dbReference type="ARBA" id="ARBA00004496"/>
    </source>
</evidence>
<dbReference type="SMART" id="SM00109">
    <property type="entry name" value="C1"/>
    <property type="match status" value="1"/>
</dbReference>
<dbReference type="PROSITE" id="PS50010">
    <property type="entry name" value="DH_2"/>
    <property type="match status" value="1"/>
</dbReference>
<dbReference type="InterPro" id="IPR035899">
    <property type="entry name" value="DBL_dom_sf"/>
</dbReference>
<keyword evidence="5" id="KW-0479">Metal-binding</keyword>
<dbReference type="CDD" id="cd20877">
    <property type="entry name" value="C1_ARHGEF2"/>
    <property type="match status" value="1"/>
</dbReference>
<keyword evidence="8" id="KW-0175">Coiled coil</keyword>
<dbReference type="SUPFAM" id="SSF57889">
    <property type="entry name" value="Cysteine-rich domain"/>
    <property type="match status" value="1"/>
</dbReference>
<dbReference type="GO" id="GO:0000902">
    <property type="term" value="P:cell morphogenesis"/>
    <property type="evidence" value="ECO:0007669"/>
    <property type="project" value="TreeGrafter"/>
</dbReference>
<feature type="domain" description="DH" evidence="11">
    <location>
        <begin position="246"/>
        <end position="443"/>
    </location>
</feature>
<dbReference type="InterPro" id="IPR001849">
    <property type="entry name" value="PH_domain"/>
</dbReference>
<dbReference type="Gene3D" id="3.30.60.20">
    <property type="match status" value="1"/>
</dbReference>
<dbReference type="PROSITE" id="PS50081">
    <property type="entry name" value="ZF_DAG_PE_2"/>
    <property type="match status" value="1"/>
</dbReference>
<name>A0A5N5KYZ1_PANHP</name>
<feature type="compositionally biased region" description="Polar residues" evidence="9">
    <location>
        <begin position="704"/>
        <end position="732"/>
    </location>
</feature>
<evidence type="ECO:0000259" key="10">
    <source>
        <dbReference type="PROSITE" id="PS50003"/>
    </source>
</evidence>
<dbReference type="GO" id="GO:0005085">
    <property type="term" value="F:guanyl-nucleotide exchange factor activity"/>
    <property type="evidence" value="ECO:0007669"/>
    <property type="project" value="UniProtKB-KW"/>
</dbReference>
<dbReference type="Proteomes" id="UP000327468">
    <property type="component" value="Chromosome 21"/>
</dbReference>
<sequence length="944" mass="106197">MLGMSRVTDPLMKTRQDRMKEVNLKNKEKERMKEREKEAREREARYSNGHLFTSLTVSATTLCSACNKSITAKEALSCPTCNVTIHNRCRDTLANCAKMKQKQQKLALGRNSSALQNVALRTKTPIIKERPSSAIYPSDSLRQSLLGSRRGRSTLSLSKSVSTNNIAGNLNDDSPLGLRRILSQSTDSLNFRNRAMSMESLNDDGEVYYASMLEELEREGRDFEADSWSLAVDASYLQTHRKDVIKRQDVIYELIQTELHHVRTLRIMEGVFRRGMLEEVLLEPGVVHAVFPCLDQLVALHSRFVSQLLSRRNHSLAPGSTTNFTIQQLGDVLVEQFSGQNADEMRKCYAEFCSRHLKAVKLYKELLARDKRFQNFIRRVSRGTLLRRHGVQECILLVTQRITKYPVLIQRILDNTKGSEEEAESLSQALVLIRELLSSVDQQVQELELTQKLQEIRARLDPRAETEVRGGGVFRGGELLRRRLLHEGTLLLKPAQGSRLKDVQVLLMTDILVFMQEKDQKYFFPCLDKPSVLSLQNLIVRDIANQERGMFLISDSTPPEMYELHGASKDDRNNWMKIIQQAVSRCPSREDFPLIETEDKALLRRLRADIQQKDREVLELLQERVTLFSDLAEVTGGQEVTMPTSSRNVFRADTPHAPQAEKLLNSAIGEVDRLSELLLGSSIELPQSCSSNTDQNHTEAPVSNGETISVNGSHDGNSPSQKDRNGNQLQDRTPNEDVCQRLVNLSTHLHALQAAVIRQDSILELCMRDGSTSTSCSTPSTSSPSPLGSAPLRLSRSLSRDALMEGVLPGAGADQALLQRHYALLHDEVCRLRPLEARLRESERARAQLEAQLRELQGTHRRDSTDTTTSQRRGSDGSHTPLAPLACQEADQLDGVQEGSEEEDSEEEEEVRISPRSDSPRDLQDIPEESECITETPDGDSGHS</sequence>
<dbReference type="GO" id="GO:0005856">
    <property type="term" value="C:cytoskeleton"/>
    <property type="evidence" value="ECO:0007669"/>
    <property type="project" value="TreeGrafter"/>
</dbReference>
<evidence type="ECO:0000256" key="2">
    <source>
        <dbReference type="ARBA" id="ARBA00022490"/>
    </source>
</evidence>
<dbReference type="InterPro" id="IPR011993">
    <property type="entry name" value="PH-like_dom_sf"/>
</dbReference>
<dbReference type="InterPro" id="IPR000219">
    <property type="entry name" value="DH_dom"/>
</dbReference>
<proteinExistence type="predicted"/>
<dbReference type="SUPFAM" id="SSF50729">
    <property type="entry name" value="PH domain-like"/>
    <property type="match status" value="1"/>
</dbReference>
<dbReference type="GO" id="GO:0045666">
    <property type="term" value="P:positive regulation of neuron differentiation"/>
    <property type="evidence" value="ECO:0007669"/>
    <property type="project" value="TreeGrafter"/>
</dbReference>
<feature type="region of interest" description="Disordered" evidence="9">
    <location>
        <begin position="688"/>
        <end position="732"/>
    </location>
</feature>
<dbReference type="Pfam" id="PF00621">
    <property type="entry name" value="RhoGEF"/>
    <property type="match status" value="1"/>
</dbReference>
<dbReference type="FunFam" id="1.20.900.10:FF:000004">
    <property type="entry name" value="Rho guanine nucleotide exchange factor 2"/>
    <property type="match status" value="1"/>
</dbReference>
<evidence type="ECO:0000256" key="5">
    <source>
        <dbReference type="ARBA" id="ARBA00022723"/>
    </source>
</evidence>
<dbReference type="GO" id="GO:0007015">
    <property type="term" value="P:actin filament organization"/>
    <property type="evidence" value="ECO:0007669"/>
    <property type="project" value="TreeGrafter"/>
</dbReference>
<dbReference type="PROSITE" id="PS50003">
    <property type="entry name" value="PH_DOMAIN"/>
    <property type="match status" value="1"/>
</dbReference>
<keyword evidence="3" id="KW-0597">Phosphoprotein</keyword>
<dbReference type="GO" id="GO:0008017">
    <property type="term" value="F:microtubule binding"/>
    <property type="evidence" value="ECO:0007669"/>
    <property type="project" value="TreeGrafter"/>
</dbReference>
<dbReference type="FunFam" id="2.30.29.30:FF:000021">
    <property type="entry name" value="Rho guanine nucleotide exchange factor 2"/>
    <property type="match status" value="1"/>
</dbReference>
<feature type="domain" description="Phorbol-ester/DAG-type" evidence="12">
    <location>
        <begin position="49"/>
        <end position="96"/>
    </location>
</feature>
<evidence type="ECO:0000256" key="8">
    <source>
        <dbReference type="ARBA" id="ARBA00023054"/>
    </source>
</evidence>
<feature type="region of interest" description="Disordered" evidence="9">
    <location>
        <begin position="853"/>
        <end position="944"/>
    </location>
</feature>
<dbReference type="Pfam" id="PF17838">
    <property type="entry name" value="PH_16"/>
    <property type="match status" value="1"/>
</dbReference>
<keyword evidence="14" id="KW-1185">Reference proteome</keyword>
<dbReference type="Gene3D" id="2.30.29.30">
    <property type="entry name" value="Pleckstrin-homology domain (PH domain)/Phosphotyrosine-binding domain (PTB)"/>
    <property type="match status" value="1"/>
</dbReference>
<dbReference type="PANTHER" id="PTHR13944">
    <property type="entry name" value="AGAP007712-PA"/>
    <property type="match status" value="1"/>
</dbReference>
<keyword evidence="7" id="KW-0862">Zinc</keyword>
<dbReference type="SMART" id="SM00325">
    <property type="entry name" value="RhoGEF"/>
    <property type="match status" value="1"/>
</dbReference>
<feature type="compositionally biased region" description="Low complexity" evidence="9">
    <location>
        <begin position="771"/>
        <end position="792"/>
    </location>
</feature>
<accession>A0A5N5KYZ1</accession>
<feature type="region of interest" description="Disordered" evidence="9">
    <location>
        <begin position="1"/>
        <end position="42"/>
    </location>
</feature>
<evidence type="ECO:0000313" key="13">
    <source>
        <dbReference type="EMBL" id="KAB5535492.1"/>
    </source>
</evidence>
<evidence type="ECO:0000259" key="12">
    <source>
        <dbReference type="PROSITE" id="PS50081"/>
    </source>
</evidence>
<evidence type="ECO:0008006" key="15">
    <source>
        <dbReference type="Google" id="ProtNLM"/>
    </source>
</evidence>
<dbReference type="GO" id="GO:0035023">
    <property type="term" value="P:regulation of Rho protein signal transduction"/>
    <property type="evidence" value="ECO:0007669"/>
    <property type="project" value="TreeGrafter"/>
</dbReference>
<feature type="domain" description="PH" evidence="10">
    <location>
        <begin position="483"/>
        <end position="584"/>
    </location>
</feature>
<evidence type="ECO:0000256" key="4">
    <source>
        <dbReference type="ARBA" id="ARBA00022658"/>
    </source>
</evidence>
<evidence type="ECO:0000259" key="11">
    <source>
        <dbReference type="PROSITE" id="PS50010"/>
    </source>
</evidence>
<evidence type="ECO:0000256" key="7">
    <source>
        <dbReference type="ARBA" id="ARBA00022833"/>
    </source>
</evidence>
<dbReference type="CDD" id="cd00160">
    <property type="entry name" value="RhoGEF"/>
    <property type="match status" value="1"/>
</dbReference>
<evidence type="ECO:0000256" key="6">
    <source>
        <dbReference type="ARBA" id="ARBA00022771"/>
    </source>
</evidence>
<feature type="compositionally biased region" description="Basic and acidic residues" evidence="9">
    <location>
        <begin position="12"/>
        <end position="42"/>
    </location>
</feature>
<evidence type="ECO:0000256" key="9">
    <source>
        <dbReference type="SAM" id="MobiDB-lite"/>
    </source>
</evidence>
<feature type="compositionally biased region" description="Basic and acidic residues" evidence="9">
    <location>
        <begin position="911"/>
        <end position="924"/>
    </location>
</feature>
<dbReference type="EMBL" id="VFJC01000022">
    <property type="protein sequence ID" value="KAB5535492.1"/>
    <property type="molecule type" value="Genomic_DNA"/>
</dbReference>
<dbReference type="PROSITE" id="PS00479">
    <property type="entry name" value="ZF_DAG_PE_1"/>
    <property type="match status" value="1"/>
</dbReference>
<comment type="subcellular location">
    <subcellularLocation>
        <location evidence="1">Cytoplasm</location>
    </subcellularLocation>
</comment>
<dbReference type="GO" id="GO:0005737">
    <property type="term" value="C:cytoplasm"/>
    <property type="evidence" value="ECO:0007669"/>
    <property type="project" value="UniProtKB-SubCell"/>
</dbReference>